<proteinExistence type="predicted"/>
<reference evidence="1 2" key="1">
    <citation type="submission" date="2020-08" db="EMBL/GenBank/DDBJ databases">
        <authorList>
            <person name="Newling K."/>
            <person name="Davey J."/>
            <person name="Forrester S."/>
        </authorList>
    </citation>
    <scope>NUCLEOTIDE SEQUENCE [LARGE SCALE GENOMIC DNA]</scope>
    <source>
        <strain evidence="2">Crithidia deanei Carvalho (ATCC PRA-265)</strain>
    </source>
</reference>
<dbReference type="Proteomes" id="UP000515908">
    <property type="component" value="Chromosome 12"/>
</dbReference>
<accession>A0A7G2CH12</accession>
<dbReference type="EMBL" id="LR877156">
    <property type="protein sequence ID" value="CAD2219046.1"/>
    <property type="molecule type" value="Genomic_DNA"/>
</dbReference>
<evidence type="ECO:0000313" key="1">
    <source>
        <dbReference type="EMBL" id="CAD2219046.1"/>
    </source>
</evidence>
<dbReference type="VEuPathDB" id="TriTrypDB:ADEAN_000653900"/>
<sequence>MVDALVRKRAKSIQTDEIQKMKALWTTLNAFQNESIAVQAQVFWSTVLPMFVTELSDLVETIITAVCAPSPHMSYAYVVCISSSVDGWCMLYDRIEGKEKLLLNYASVLKGILTYPHGKGMQSTTVITPATFQLLTRWCTSRLSRTELLKVIDSALSDLLTRSNVKDRLVDSAWPLLVPIEFCDDVIRNPASAEKGRGVSKDLDKLLLYQMLKCTVWSYDAPLLEQLPLPDLLPAPQMKSYSARVDCVLDQLFRLWVEREEGERNRTPFDEDSLVFVLNILTMCVLINPYAECALWRCPFWADVCRRFVFFVNPGEGSIPFTLACDF</sequence>
<organism evidence="1 2">
    <name type="scientific">Angomonas deanei</name>
    <dbReference type="NCBI Taxonomy" id="59799"/>
    <lineage>
        <taxon>Eukaryota</taxon>
        <taxon>Discoba</taxon>
        <taxon>Euglenozoa</taxon>
        <taxon>Kinetoplastea</taxon>
        <taxon>Metakinetoplastina</taxon>
        <taxon>Trypanosomatida</taxon>
        <taxon>Trypanosomatidae</taxon>
        <taxon>Strigomonadinae</taxon>
        <taxon>Angomonas</taxon>
    </lineage>
</organism>
<gene>
    <name evidence="1" type="ORF">ADEAN_000653900</name>
</gene>
<dbReference type="AlphaFoldDB" id="A0A7G2CH12"/>
<evidence type="ECO:0000313" key="2">
    <source>
        <dbReference type="Proteomes" id="UP000515908"/>
    </source>
</evidence>
<keyword evidence="2" id="KW-1185">Reference proteome</keyword>
<name>A0A7G2CH12_9TRYP</name>
<protein>
    <submittedName>
        <fullName evidence="1">Uncharacterized protein</fullName>
    </submittedName>
</protein>